<evidence type="ECO:0000313" key="2">
    <source>
        <dbReference type="EMBL" id="KKW42703.1"/>
    </source>
</evidence>
<dbReference type="AlphaFoldDB" id="A0A0G1YH03"/>
<dbReference type="GO" id="GO:0008757">
    <property type="term" value="F:S-adenosylmethionine-dependent methyltransferase activity"/>
    <property type="evidence" value="ECO:0007669"/>
    <property type="project" value="InterPro"/>
</dbReference>
<reference evidence="2 3" key="1">
    <citation type="journal article" date="2015" name="Nature">
        <title>rRNA introns, odd ribosomes, and small enigmatic genomes across a large radiation of phyla.</title>
        <authorList>
            <person name="Brown C.T."/>
            <person name="Hug L.A."/>
            <person name="Thomas B.C."/>
            <person name="Sharon I."/>
            <person name="Castelle C.J."/>
            <person name="Singh A."/>
            <person name="Wilkins M.J."/>
            <person name="Williams K.H."/>
            <person name="Banfield J.F."/>
        </authorList>
    </citation>
    <scope>NUCLEOTIDE SEQUENCE [LARGE SCALE GENOMIC DNA]</scope>
</reference>
<accession>A0A0G1YH03</accession>
<dbReference type="Proteomes" id="UP000033870">
    <property type="component" value="Unassembled WGS sequence"/>
</dbReference>
<evidence type="ECO:0000259" key="1">
    <source>
        <dbReference type="Pfam" id="PF08241"/>
    </source>
</evidence>
<dbReference type="Pfam" id="PF08241">
    <property type="entry name" value="Methyltransf_11"/>
    <property type="match status" value="1"/>
</dbReference>
<gene>
    <name evidence="2" type="ORF">UY92_C0004G0039</name>
</gene>
<dbReference type="InterPro" id="IPR013216">
    <property type="entry name" value="Methyltransf_11"/>
</dbReference>
<feature type="domain" description="Methyltransferase type 11" evidence="1">
    <location>
        <begin position="55"/>
        <end position="150"/>
    </location>
</feature>
<evidence type="ECO:0000313" key="3">
    <source>
        <dbReference type="Proteomes" id="UP000033870"/>
    </source>
</evidence>
<dbReference type="Gene3D" id="3.40.50.150">
    <property type="entry name" value="Vaccinia Virus protein VP39"/>
    <property type="match status" value="1"/>
</dbReference>
<dbReference type="EMBL" id="LCRX01000004">
    <property type="protein sequence ID" value="KKW42703.1"/>
    <property type="molecule type" value="Genomic_DNA"/>
</dbReference>
<dbReference type="STRING" id="1619044.UY92_C0004G0039"/>
<dbReference type="CDD" id="cd02440">
    <property type="entry name" value="AdoMet_MTases"/>
    <property type="match status" value="1"/>
</dbReference>
<dbReference type="InterPro" id="IPR029063">
    <property type="entry name" value="SAM-dependent_MTases_sf"/>
</dbReference>
<protein>
    <recommendedName>
        <fullName evidence="1">Methyltransferase type 11 domain-containing protein</fullName>
    </recommendedName>
</protein>
<proteinExistence type="predicted"/>
<name>A0A0G1YH03_9BACT</name>
<dbReference type="PANTHER" id="PTHR43591">
    <property type="entry name" value="METHYLTRANSFERASE"/>
    <property type="match status" value="1"/>
</dbReference>
<sequence>MLTPHEATNRRIFSRVAKRYDSPLARRVYFGRLYRHLLKILEREAGTTLGGARVLDVACGTGEIINNLARRFSGSAYTGLDITPAMLERAKKKTAGLANVSFVEATVDELPFLDGAFDLVICSEAFHHFSDPGRALSEMRRVLSLRGRLLLVDPAFNRPWIRRLANKFLPRLEHAHAVYSTGELAGLMENYGFTVEFRSTYALNSFILGAKKNSQRVSPLSPQTETDFHGPKTRSYRLRHWCRKNQSLFRLDLG</sequence>
<dbReference type="SUPFAM" id="SSF53335">
    <property type="entry name" value="S-adenosyl-L-methionine-dependent methyltransferases"/>
    <property type="match status" value="1"/>
</dbReference>
<comment type="caution">
    <text evidence="2">The sequence shown here is derived from an EMBL/GenBank/DDBJ whole genome shotgun (WGS) entry which is preliminary data.</text>
</comment>
<organism evidence="2 3">
    <name type="scientific">Candidatus Magasanikbacteria bacterium GW2011_GWA2_56_11</name>
    <dbReference type="NCBI Taxonomy" id="1619044"/>
    <lineage>
        <taxon>Bacteria</taxon>
        <taxon>Candidatus Magasanikiibacteriota</taxon>
    </lineage>
</organism>